<accession>A0A387G1I6</accession>
<organism evidence="1 2">
    <name type="scientific">Rhizobium jaguaris</name>
    <dbReference type="NCBI Taxonomy" id="1312183"/>
    <lineage>
        <taxon>Bacteria</taxon>
        <taxon>Pseudomonadati</taxon>
        <taxon>Pseudomonadota</taxon>
        <taxon>Alphaproteobacteria</taxon>
        <taxon>Hyphomicrobiales</taxon>
        <taxon>Rhizobiaceae</taxon>
        <taxon>Rhizobium/Agrobacterium group</taxon>
        <taxon>Rhizobium</taxon>
    </lineage>
</organism>
<dbReference type="AlphaFoldDB" id="A0A387G1I6"/>
<name>A0A387G1I6_9HYPH</name>
<sequence>MCPYPLQLFRFVVMAQKGPAGDGLAVALQGEEIAKRRKKHGLRIFHDFGTIAIRMADLAIAEIRFPHKPIDQRTSGWM</sequence>
<geneLocation type="plasmid" evidence="2">
    <name>prccge525a</name>
</geneLocation>
<dbReference type="Proteomes" id="UP000282195">
    <property type="component" value="Plasmid pRCCGE525a"/>
</dbReference>
<dbReference type="EMBL" id="CP032697">
    <property type="protein sequence ID" value="AYG64413.1"/>
    <property type="molecule type" value="Genomic_DNA"/>
</dbReference>
<proteinExistence type="predicted"/>
<protein>
    <submittedName>
        <fullName evidence="1">Uncharacterized protein</fullName>
    </submittedName>
</protein>
<dbReference type="KEGG" id="rjg:CCGE525_37375"/>
<evidence type="ECO:0000313" key="2">
    <source>
        <dbReference type="Proteomes" id="UP000282195"/>
    </source>
</evidence>
<reference evidence="1 2" key="1">
    <citation type="submission" date="2018-10" db="EMBL/GenBank/DDBJ databases">
        <title>Rhizobium etli, R. leguminosarum and a new Rhizobium genospecies from Phaseolus dumosus.</title>
        <authorList>
            <person name="Ramirez-Puebla S.T."/>
            <person name="Rogel-Hernandez M.A."/>
            <person name="Guerrero G."/>
            <person name="Ormeno-Orrillo E."/>
            <person name="Martinez-Romero J.C."/>
            <person name="Negrete-Yankelevich S."/>
            <person name="Martinez-Romero E."/>
        </authorList>
    </citation>
    <scope>NUCLEOTIDE SEQUENCE [LARGE SCALE GENOMIC DNA]</scope>
    <source>
        <strain evidence="1 2">CCGE525</strain>
        <plasmid evidence="2">prccge525a</plasmid>
    </source>
</reference>
<keyword evidence="1" id="KW-0614">Plasmid</keyword>
<keyword evidence="2" id="KW-1185">Reference proteome</keyword>
<evidence type="ECO:0000313" key="1">
    <source>
        <dbReference type="EMBL" id="AYG64413.1"/>
    </source>
</evidence>
<gene>
    <name evidence="1" type="ORF">CCGE525_37375</name>
</gene>